<feature type="domain" description="DUF559" evidence="1">
    <location>
        <begin position="22"/>
        <end position="127"/>
    </location>
</feature>
<accession>A0ABW5ISC3</accession>
<dbReference type="InterPro" id="IPR011335">
    <property type="entry name" value="Restrct_endonuc-II-like"/>
</dbReference>
<reference evidence="3" key="1">
    <citation type="journal article" date="2019" name="Int. J. Syst. Evol. Microbiol.">
        <title>The Global Catalogue of Microorganisms (GCM) 10K type strain sequencing project: providing services to taxonomists for standard genome sequencing and annotation.</title>
        <authorList>
            <consortium name="The Broad Institute Genomics Platform"/>
            <consortium name="The Broad Institute Genome Sequencing Center for Infectious Disease"/>
            <person name="Wu L."/>
            <person name="Ma J."/>
        </authorList>
    </citation>
    <scope>NUCLEOTIDE SEQUENCE [LARGE SCALE GENOMIC DNA]</scope>
    <source>
        <strain evidence="3">KCTC 42585</strain>
    </source>
</reference>
<keyword evidence="2" id="KW-0540">Nuclease</keyword>
<sequence>MKKKYPYHNESMWKGASPEIFKRAENLRNNPTEAESKLWEKLQSIPFKKYHFRRQHPVHHFIADFYSHKLQLIIEVDGGYHENPEQKVKDQQRTELLQFQNLEIIRFTNQQILQDIETVLQTISKKLDS</sequence>
<name>A0ABW5ISC3_9FLAO</name>
<keyword evidence="3" id="KW-1185">Reference proteome</keyword>
<dbReference type="Proteomes" id="UP001597468">
    <property type="component" value="Unassembled WGS sequence"/>
</dbReference>
<evidence type="ECO:0000259" key="1">
    <source>
        <dbReference type="Pfam" id="PF04480"/>
    </source>
</evidence>
<dbReference type="RefSeq" id="WP_380747771.1">
    <property type="nucleotide sequence ID" value="NZ_JBHULT010000005.1"/>
</dbReference>
<keyword evidence="2" id="KW-0255">Endonuclease</keyword>
<proteinExistence type="predicted"/>
<protein>
    <submittedName>
        <fullName evidence="2">Endonuclease domain-containing protein</fullName>
    </submittedName>
</protein>
<gene>
    <name evidence="2" type="ORF">ACFSTG_01530</name>
</gene>
<dbReference type="Pfam" id="PF04480">
    <property type="entry name" value="DUF559"/>
    <property type="match status" value="1"/>
</dbReference>
<dbReference type="CDD" id="cd01038">
    <property type="entry name" value="Endonuclease_DUF559"/>
    <property type="match status" value="1"/>
</dbReference>
<dbReference type="InterPro" id="IPR047216">
    <property type="entry name" value="Endonuclease_DUF559_bact"/>
</dbReference>
<keyword evidence="2" id="KW-0378">Hydrolase</keyword>
<comment type="caution">
    <text evidence="2">The sequence shown here is derived from an EMBL/GenBank/DDBJ whole genome shotgun (WGS) entry which is preliminary data.</text>
</comment>
<dbReference type="PANTHER" id="PTHR38590">
    <property type="entry name" value="BLL0828 PROTEIN"/>
    <property type="match status" value="1"/>
</dbReference>
<dbReference type="SUPFAM" id="SSF52980">
    <property type="entry name" value="Restriction endonuclease-like"/>
    <property type="match status" value="1"/>
</dbReference>
<organism evidence="2 3">
    <name type="scientific">Salinimicrobium flavum</name>
    <dbReference type="NCBI Taxonomy" id="1737065"/>
    <lineage>
        <taxon>Bacteria</taxon>
        <taxon>Pseudomonadati</taxon>
        <taxon>Bacteroidota</taxon>
        <taxon>Flavobacteriia</taxon>
        <taxon>Flavobacteriales</taxon>
        <taxon>Flavobacteriaceae</taxon>
        <taxon>Salinimicrobium</taxon>
    </lineage>
</organism>
<evidence type="ECO:0000313" key="2">
    <source>
        <dbReference type="EMBL" id="MFD2516566.1"/>
    </source>
</evidence>
<dbReference type="PANTHER" id="PTHR38590:SF1">
    <property type="entry name" value="BLL0828 PROTEIN"/>
    <property type="match status" value="1"/>
</dbReference>
<dbReference type="Gene3D" id="3.40.960.10">
    <property type="entry name" value="VSR Endonuclease"/>
    <property type="match status" value="1"/>
</dbReference>
<dbReference type="InterPro" id="IPR007569">
    <property type="entry name" value="DUF559"/>
</dbReference>
<evidence type="ECO:0000313" key="3">
    <source>
        <dbReference type="Proteomes" id="UP001597468"/>
    </source>
</evidence>
<dbReference type="GO" id="GO:0004519">
    <property type="term" value="F:endonuclease activity"/>
    <property type="evidence" value="ECO:0007669"/>
    <property type="project" value="UniProtKB-KW"/>
</dbReference>
<dbReference type="EMBL" id="JBHULT010000005">
    <property type="protein sequence ID" value="MFD2516566.1"/>
    <property type="molecule type" value="Genomic_DNA"/>
</dbReference>